<accession>A0ABT7SXN3</accession>
<dbReference type="Proteomes" id="UP001234343">
    <property type="component" value="Unassembled WGS sequence"/>
</dbReference>
<gene>
    <name evidence="4" type="ORF">QTP81_10115</name>
</gene>
<dbReference type="EMBL" id="JAUCBP010000007">
    <property type="protein sequence ID" value="MDM7860951.1"/>
    <property type="molecule type" value="Genomic_DNA"/>
</dbReference>
<dbReference type="SMART" id="SM00267">
    <property type="entry name" value="GGDEF"/>
    <property type="match status" value="1"/>
</dbReference>
<dbReference type="PANTHER" id="PTHR45138">
    <property type="entry name" value="REGULATORY COMPONENTS OF SENSORY TRANSDUCTION SYSTEM"/>
    <property type="match status" value="1"/>
</dbReference>
<dbReference type="PANTHER" id="PTHR45138:SF9">
    <property type="entry name" value="DIGUANYLATE CYCLASE DGCM-RELATED"/>
    <property type="match status" value="1"/>
</dbReference>
<organism evidence="4 5">
    <name type="scientific">Alteromonas arenosi</name>
    <dbReference type="NCBI Taxonomy" id="3055817"/>
    <lineage>
        <taxon>Bacteria</taxon>
        <taxon>Pseudomonadati</taxon>
        <taxon>Pseudomonadota</taxon>
        <taxon>Gammaproteobacteria</taxon>
        <taxon>Alteromonadales</taxon>
        <taxon>Alteromonadaceae</taxon>
        <taxon>Alteromonas/Salinimonas group</taxon>
        <taxon>Alteromonas</taxon>
    </lineage>
</organism>
<evidence type="ECO:0000313" key="5">
    <source>
        <dbReference type="Proteomes" id="UP001234343"/>
    </source>
</evidence>
<evidence type="ECO:0000313" key="4">
    <source>
        <dbReference type="EMBL" id="MDM7860951.1"/>
    </source>
</evidence>
<dbReference type="RefSeq" id="WP_289365236.1">
    <property type="nucleotide sequence ID" value="NZ_JAUCBP010000007.1"/>
</dbReference>
<dbReference type="InterPro" id="IPR029787">
    <property type="entry name" value="Nucleotide_cyclase"/>
</dbReference>
<protein>
    <recommendedName>
        <fullName evidence="1">diguanylate cyclase</fullName>
        <ecNumber evidence="1">2.7.7.65</ecNumber>
    </recommendedName>
</protein>
<comment type="caution">
    <text evidence="4">The sequence shown here is derived from an EMBL/GenBank/DDBJ whole genome shotgun (WGS) entry which is preliminary data.</text>
</comment>
<name>A0ABT7SXN3_9ALTE</name>
<reference evidence="4 5" key="1">
    <citation type="submission" date="2023-06" db="EMBL/GenBank/DDBJ databases">
        <title>Alteromonas sp. ASW11-36 isolated from intertidal sand.</title>
        <authorList>
            <person name="Li Y."/>
        </authorList>
    </citation>
    <scope>NUCLEOTIDE SEQUENCE [LARGE SCALE GENOMIC DNA]</scope>
    <source>
        <strain evidence="4 5">ASW11-36</strain>
    </source>
</reference>
<proteinExistence type="predicted"/>
<dbReference type="InterPro" id="IPR000160">
    <property type="entry name" value="GGDEF_dom"/>
</dbReference>
<dbReference type="GO" id="GO:0052621">
    <property type="term" value="F:diguanylate cyclase activity"/>
    <property type="evidence" value="ECO:0007669"/>
    <property type="project" value="UniProtKB-EC"/>
</dbReference>
<dbReference type="NCBIfam" id="TIGR00254">
    <property type="entry name" value="GGDEF"/>
    <property type="match status" value="1"/>
</dbReference>
<sequence length="398" mass="44598">MNRTVVIFPNSNPNITTVTDSVYDGYSEIELEVSADLISFTCDLKNPGYTHPFCAIEIPVNDGKPVDLNTFTHVNITIDRESSVPDTTLIYLINQESDSTVQWGERSNLRTVYVDNEETFSLPIDSFTVPSWWLLLNAKDYYGGASRYDAVTKITVATGDANQDRQEAISISRVVLVGKWINQDSLRLILLSAWAVVCTLHVLLFIKIKIRESQRIRAKADSLSRLNTILNIERDKFETMAKTDSLTNVKNRAGLRDDFNRCIDMYKQSSCPSCAILLDIDHFKQINDTHGHDVGDSVLIEFAERLQDGVRSDDSVGRWGGEEFIIIASGVAIKEATALAEKLRTAIEQQPFGEISITCSFGISELTKEGVTSWIKRADKALYNAKKAGRNRVVADWE</sequence>
<dbReference type="PROSITE" id="PS50887">
    <property type="entry name" value="GGDEF"/>
    <property type="match status" value="1"/>
</dbReference>
<evidence type="ECO:0000256" key="2">
    <source>
        <dbReference type="ARBA" id="ARBA00034247"/>
    </source>
</evidence>
<keyword evidence="4" id="KW-0808">Transferase</keyword>
<dbReference type="Pfam" id="PF00990">
    <property type="entry name" value="GGDEF"/>
    <property type="match status" value="1"/>
</dbReference>
<evidence type="ECO:0000259" key="3">
    <source>
        <dbReference type="PROSITE" id="PS50887"/>
    </source>
</evidence>
<dbReference type="InterPro" id="IPR050469">
    <property type="entry name" value="Diguanylate_Cyclase"/>
</dbReference>
<evidence type="ECO:0000256" key="1">
    <source>
        <dbReference type="ARBA" id="ARBA00012528"/>
    </source>
</evidence>
<dbReference type="SUPFAM" id="SSF55073">
    <property type="entry name" value="Nucleotide cyclase"/>
    <property type="match status" value="1"/>
</dbReference>
<dbReference type="InterPro" id="IPR043128">
    <property type="entry name" value="Rev_trsase/Diguanyl_cyclase"/>
</dbReference>
<keyword evidence="5" id="KW-1185">Reference proteome</keyword>
<comment type="catalytic activity">
    <reaction evidence="2">
        <text>2 GTP = 3',3'-c-di-GMP + 2 diphosphate</text>
        <dbReference type="Rhea" id="RHEA:24898"/>
        <dbReference type="ChEBI" id="CHEBI:33019"/>
        <dbReference type="ChEBI" id="CHEBI:37565"/>
        <dbReference type="ChEBI" id="CHEBI:58805"/>
        <dbReference type="EC" id="2.7.7.65"/>
    </reaction>
</comment>
<keyword evidence="4" id="KW-0548">Nucleotidyltransferase</keyword>
<feature type="domain" description="GGDEF" evidence="3">
    <location>
        <begin position="271"/>
        <end position="398"/>
    </location>
</feature>
<dbReference type="EC" id="2.7.7.65" evidence="1"/>
<dbReference type="Gene3D" id="3.30.70.270">
    <property type="match status" value="1"/>
</dbReference>
<dbReference type="CDD" id="cd01949">
    <property type="entry name" value="GGDEF"/>
    <property type="match status" value="1"/>
</dbReference>